<sequence length="57" mass="6153">MGTVLAWLFLLSLAVFVLSLIGWLITMLRGRDPQLPRRVCLIAAALAMASLAINSAL</sequence>
<keyword evidence="3" id="KW-1185">Reference proteome</keyword>
<feature type="transmembrane region" description="Helical" evidence="1">
    <location>
        <begin position="6"/>
        <end position="27"/>
    </location>
</feature>
<dbReference type="AlphaFoldDB" id="A0A0R2FBU4"/>
<dbReference type="STRING" id="1423730.FC75_GL001117"/>
<gene>
    <name evidence="2" type="ORF">FC75_GL001117</name>
</gene>
<accession>A0A0R2FBU4</accession>
<dbReference type="Proteomes" id="UP000050865">
    <property type="component" value="Unassembled WGS sequence"/>
</dbReference>
<evidence type="ECO:0000256" key="1">
    <source>
        <dbReference type="SAM" id="Phobius"/>
    </source>
</evidence>
<feature type="transmembrane region" description="Helical" evidence="1">
    <location>
        <begin position="39"/>
        <end position="56"/>
    </location>
</feature>
<reference evidence="2 3" key="1">
    <citation type="journal article" date="2015" name="Genome Announc.">
        <title>Expanding the biotechnology potential of lactobacilli through comparative genomics of 213 strains and associated genera.</title>
        <authorList>
            <person name="Sun Z."/>
            <person name="Harris H.M."/>
            <person name="McCann A."/>
            <person name="Guo C."/>
            <person name="Argimon S."/>
            <person name="Zhang W."/>
            <person name="Yang X."/>
            <person name="Jeffery I.B."/>
            <person name="Cooney J.C."/>
            <person name="Kagawa T.F."/>
            <person name="Liu W."/>
            <person name="Song Y."/>
            <person name="Salvetti E."/>
            <person name="Wrobel A."/>
            <person name="Rasinkangas P."/>
            <person name="Parkhill J."/>
            <person name="Rea M.C."/>
            <person name="O'Sullivan O."/>
            <person name="Ritari J."/>
            <person name="Douillard F.P."/>
            <person name="Paul Ross R."/>
            <person name="Yang R."/>
            <person name="Briner A.E."/>
            <person name="Felis G.E."/>
            <person name="de Vos W.M."/>
            <person name="Barrangou R."/>
            <person name="Klaenhammer T.R."/>
            <person name="Caufield P.W."/>
            <person name="Cui Y."/>
            <person name="Zhang H."/>
            <person name="O'Toole P.W."/>
        </authorList>
    </citation>
    <scope>NUCLEOTIDE SEQUENCE [LARGE SCALE GENOMIC DNA]</scope>
    <source>
        <strain evidence="2 3">DSM 22697</strain>
    </source>
</reference>
<dbReference type="PATRIC" id="fig|1423730.4.peg.1172"/>
<keyword evidence="1" id="KW-1133">Transmembrane helix</keyword>
<name>A0A0R2FBU4_9LACO</name>
<dbReference type="EMBL" id="AYZJ01000020">
    <property type="protein sequence ID" value="KRN24902.1"/>
    <property type="molecule type" value="Genomic_DNA"/>
</dbReference>
<protein>
    <submittedName>
        <fullName evidence="2">Uncharacterized protein</fullName>
    </submittedName>
</protein>
<evidence type="ECO:0000313" key="3">
    <source>
        <dbReference type="Proteomes" id="UP000050865"/>
    </source>
</evidence>
<keyword evidence="1" id="KW-0472">Membrane</keyword>
<evidence type="ECO:0000313" key="2">
    <source>
        <dbReference type="EMBL" id="KRN24902.1"/>
    </source>
</evidence>
<proteinExistence type="predicted"/>
<keyword evidence="1" id="KW-0812">Transmembrane</keyword>
<organism evidence="2 3">
    <name type="scientific">Lacticaseibacillus camelliae DSM 22697 = JCM 13995</name>
    <dbReference type="NCBI Taxonomy" id="1423730"/>
    <lineage>
        <taxon>Bacteria</taxon>
        <taxon>Bacillati</taxon>
        <taxon>Bacillota</taxon>
        <taxon>Bacilli</taxon>
        <taxon>Lactobacillales</taxon>
        <taxon>Lactobacillaceae</taxon>
        <taxon>Lacticaseibacillus</taxon>
    </lineage>
</organism>
<comment type="caution">
    <text evidence="2">The sequence shown here is derived from an EMBL/GenBank/DDBJ whole genome shotgun (WGS) entry which is preliminary data.</text>
</comment>